<evidence type="ECO:0000256" key="1">
    <source>
        <dbReference type="SAM" id="Phobius"/>
    </source>
</evidence>
<feature type="transmembrane region" description="Helical" evidence="1">
    <location>
        <begin position="109"/>
        <end position="132"/>
    </location>
</feature>
<organism evidence="2 3">
    <name type="scientific">Epilithonimonas pallida</name>
    <dbReference type="NCBI Taxonomy" id="373671"/>
    <lineage>
        <taxon>Bacteria</taxon>
        <taxon>Pseudomonadati</taxon>
        <taxon>Bacteroidota</taxon>
        <taxon>Flavobacteriia</taxon>
        <taxon>Flavobacteriales</taxon>
        <taxon>Weeksellaceae</taxon>
        <taxon>Chryseobacterium group</taxon>
        <taxon>Epilithonimonas</taxon>
    </lineage>
</organism>
<keyword evidence="1" id="KW-1133">Transmembrane helix</keyword>
<sequence>MKKIKRAYYYFFYKIYKAAKYTSYPFGDFLLDYRALIGVVILEAWIYISLLIYLSFINKLPGELTILSPLVYIPAISIFVINYIAFIHTDIWKQYNKEFDNLSKKQNRIGTWIVLGIVLAIIGNLILSVYCLDLKARRNQTGPYNPVFIAKERLKDSLQRAKQIENLKKIYGEKDAK</sequence>
<accession>A0ABY1R6F4</accession>
<feature type="transmembrane region" description="Helical" evidence="1">
    <location>
        <begin position="66"/>
        <end position="89"/>
    </location>
</feature>
<evidence type="ECO:0000313" key="2">
    <source>
        <dbReference type="EMBL" id="SMP97242.1"/>
    </source>
</evidence>
<keyword evidence="1" id="KW-0472">Membrane</keyword>
<gene>
    <name evidence="2" type="ORF">SAMN05421679_1124</name>
</gene>
<evidence type="ECO:0000313" key="3">
    <source>
        <dbReference type="Proteomes" id="UP001158050"/>
    </source>
</evidence>
<keyword evidence="1" id="KW-0812">Transmembrane</keyword>
<comment type="caution">
    <text evidence="2">The sequence shown here is derived from an EMBL/GenBank/DDBJ whole genome shotgun (WGS) entry which is preliminary data.</text>
</comment>
<dbReference type="Proteomes" id="UP001158050">
    <property type="component" value="Unassembled WGS sequence"/>
</dbReference>
<dbReference type="RefSeq" id="WP_283418106.1">
    <property type="nucleotide sequence ID" value="NZ_FXUO01000012.1"/>
</dbReference>
<feature type="transmembrane region" description="Helical" evidence="1">
    <location>
        <begin position="33"/>
        <end position="54"/>
    </location>
</feature>
<keyword evidence="3" id="KW-1185">Reference proteome</keyword>
<dbReference type="EMBL" id="FXUO01000012">
    <property type="protein sequence ID" value="SMP97242.1"/>
    <property type="molecule type" value="Genomic_DNA"/>
</dbReference>
<protein>
    <submittedName>
        <fullName evidence="2">Uncharacterized protein</fullName>
    </submittedName>
</protein>
<name>A0ABY1R6F4_9FLAO</name>
<reference evidence="2 3" key="1">
    <citation type="submission" date="2017-05" db="EMBL/GenBank/DDBJ databases">
        <authorList>
            <person name="Varghese N."/>
            <person name="Submissions S."/>
        </authorList>
    </citation>
    <scope>NUCLEOTIDE SEQUENCE [LARGE SCALE GENOMIC DNA]</scope>
    <source>
        <strain evidence="2 3">DSM 18015</strain>
    </source>
</reference>
<proteinExistence type="predicted"/>